<evidence type="ECO:0000313" key="2">
    <source>
        <dbReference type="EMBL" id="GER43328.1"/>
    </source>
</evidence>
<feature type="compositionally biased region" description="Basic residues" evidence="1">
    <location>
        <begin position="7"/>
        <end position="17"/>
    </location>
</feature>
<feature type="region of interest" description="Disordered" evidence="1">
    <location>
        <begin position="285"/>
        <end position="341"/>
    </location>
</feature>
<organism evidence="2 3">
    <name type="scientific">Striga asiatica</name>
    <name type="common">Asiatic witchweed</name>
    <name type="synonym">Buchnera asiatica</name>
    <dbReference type="NCBI Taxonomy" id="4170"/>
    <lineage>
        <taxon>Eukaryota</taxon>
        <taxon>Viridiplantae</taxon>
        <taxon>Streptophyta</taxon>
        <taxon>Embryophyta</taxon>
        <taxon>Tracheophyta</taxon>
        <taxon>Spermatophyta</taxon>
        <taxon>Magnoliopsida</taxon>
        <taxon>eudicotyledons</taxon>
        <taxon>Gunneridae</taxon>
        <taxon>Pentapetalae</taxon>
        <taxon>asterids</taxon>
        <taxon>lamiids</taxon>
        <taxon>Lamiales</taxon>
        <taxon>Orobanchaceae</taxon>
        <taxon>Buchnereae</taxon>
        <taxon>Striga</taxon>
    </lineage>
</organism>
<sequence length="341" mass="37830">MNSLFHHTLRKCRRRPPLRSPRPQTQPTPPSLDLRSLGHIRAPLRRKPRGRTGSEGFIHGGGATLHRIEAFLAQDSGGGGGVIFGDPAFDAQRNVVDLLLSTYAHKASFHVGAWPREICWPILREFEECNKDVPVAMISFHNCSLDAKNKMNLGTDSILIRRRRSADCFRERRQPATKRSAARTDGGGISRVVLIKTVGSRRRSPLPEKKPETRNQKDPFNAKVLHGLRRRAQILRSQTGRNDEKLKISLFGDSPSLQQSIATTTVEHCFATLKFNPLACFLSPSPESPTTATIPESQVEVEHKKEWGLPQTGLTSSSKPMTGDGPESSYSSSKSVRHPSP</sequence>
<comment type="caution">
    <text evidence="2">The sequence shown here is derived from an EMBL/GenBank/DDBJ whole genome shotgun (WGS) entry which is preliminary data.</text>
</comment>
<dbReference type="Proteomes" id="UP000325081">
    <property type="component" value="Unassembled WGS sequence"/>
</dbReference>
<protein>
    <submittedName>
        <fullName evidence="2">High-mobility group box 6</fullName>
    </submittedName>
</protein>
<feature type="compositionally biased region" description="Pro residues" evidence="1">
    <location>
        <begin position="18"/>
        <end position="30"/>
    </location>
</feature>
<accession>A0A5A7QE90</accession>
<evidence type="ECO:0000256" key="1">
    <source>
        <dbReference type="SAM" id="MobiDB-lite"/>
    </source>
</evidence>
<dbReference type="EMBL" id="BKCP01006582">
    <property type="protein sequence ID" value="GER43328.1"/>
    <property type="molecule type" value="Genomic_DNA"/>
</dbReference>
<gene>
    <name evidence="2" type="ORF">STAS_20173</name>
</gene>
<keyword evidence="3" id="KW-1185">Reference proteome</keyword>
<evidence type="ECO:0000313" key="3">
    <source>
        <dbReference type="Proteomes" id="UP000325081"/>
    </source>
</evidence>
<name>A0A5A7QE90_STRAF</name>
<dbReference type="AlphaFoldDB" id="A0A5A7QE90"/>
<reference evidence="3" key="1">
    <citation type="journal article" date="2019" name="Curr. Biol.">
        <title>Genome Sequence of Striga asiatica Provides Insight into the Evolution of Plant Parasitism.</title>
        <authorList>
            <person name="Yoshida S."/>
            <person name="Kim S."/>
            <person name="Wafula E.K."/>
            <person name="Tanskanen J."/>
            <person name="Kim Y.M."/>
            <person name="Honaas L."/>
            <person name="Yang Z."/>
            <person name="Spallek T."/>
            <person name="Conn C.E."/>
            <person name="Ichihashi Y."/>
            <person name="Cheong K."/>
            <person name="Cui S."/>
            <person name="Der J.P."/>
            <person name="Gundlach H."/>
            <person name="Jiao Y."/>
            <person name="Hori C."/>
            <person name="Ishida J.K."/>
            <person name="Kasahara H."/>
            <person name="Kiba T."/>
            <person name="Kim M.S."/>
            <person name="Koo N."/>
            <person name="Laohavisit A."/>
            <person name="Lee Y.H."/>
            <person name="Lumba S."/>
            <person name="McCourt P."/>
            <person name="Mortimer J.C."/>
            <person name="Mutuku J.M."/>
            <person name="Nomura T."/>
            <person name="Sasaki-Sekimoto Y."/>
            <person name="Seto Y."/>
            <person name="Wang Y."/>
            <person name="Wakatake T."/>
            <person name="Sakakibara H."/>
            <person name="Demura T."/>
            <person name="Yamaguchi S."/>
            <person name="Yoneyama K."/>
            <person name="Manabe R.I."/>
            <person name="Nelson D.C."/>
            <person name="Schulman A.H."/>
            <person name="Timko M.P."/>
            <person name="dePamphilis C.W."/>
            <person name="Choi D."/>
            <person name="Shirasu K."/>
        </authorList>
    </citation>
    <scope>NUCLEOTIDE SEQUENCE [LARGE SCALE GENOMIC DNA]</scope>
    <source>
        <strain evidence="3">cv. UVA1</strain>
    </source>
</reference>
<proteinExistence type="predicted"/>
<feature type="region of interest" description="Disordered" evidence="1">
    <location>
        <begin position="1"/>
        <end position="38"/>
    </location>
</feature>